<gene>
    <name evidence="3" type="ORF">H696_02467</name>
</gene>
<dbReference type="EMBL" id="KB932203">
    <property type="protein sequence ID" value="KCV71530.1"/>
    <property type="molecule type" value="Genomic_DNA"/>
</dbReference>
<feature type="domain" description="CSN8/PSMD8/EIF3K" evidence="2">
    <location>
        <begin position="103"/>
        <end position="259"/>
    </location>
</feature>
<keyword evidence="4" id="KW-1185">Reference proteome</keyword>
<dbReference type="eggNOG" id="KOG3151">
    <property type="taxonomic scope" value="Eukaryota"/>
</dbReference>
<dbReference type="Gene3D" id="1.25.40.990">
    <property type="match status" value="1"/>
</dbReference>
<dbReference type="PANTHER" id="PTHR12387:SF0">
    <property type="entry name" value="26S PROTEASOME NON-ATPASE REGULATORY SUBUNIT 8"/>
    <property type="match status" value="1"/>
</dbReference>
<sequence>MAAPVDTSKLQASYAALQSAFNAGAIDAAVAPLTELRVALAPIVMGLAHRDTPSLIMARDVWEMAALLAARSSDFATFERLFFQVSTLYPRCGTSPASNRQGHLLALHLLFLLTENRMADFHAALARLDKPEKTPTDVHMSAVDSSQHIGGSTLSAEADSDLIADYGPEVGYVAQLERWLSGGAYNKVLKEVSSNQSSDAAGLFTVLSNTVRAEIATGIETAYAPLKIDAAGRLLQLHSKADLDQFASQRGWRVSPCGQKYCFPEAVASCSTMASQNFGASKSSLIGDVMQVDSDNAKDSDQQSQGGLFGPSADLLFATLAYAQELDQIV</sequence>
<dbReference type="GO" id="GO:0005829">
    <property type="term" value="C:cytosol"/>
    <property type="evidence" value="ECO:0007669"/>
    <property type="project" value="TreeGrafter"/>
</dbReference>
<accession>A0A058ZAT5</accession>
<dbReference type="AlphaFoldDB" id="A0A058ZAT5"/>
<keyword evidence="1" id="KW-0647">Proteasome</keyword>
<evidence type="ECO:0000313" key="3">
    <source>
        <dbReference type="EMBL" id="KCV71530.1"/>
    </source>
</evidence>
<dbReference type="GO" id="GO:0005634">
    <property type="term" value="C:nucleus"/>
    <property type="evidence" value="ECO:0007669"/>
    <property type="project" value="TreeGrafter"/>
</dbReference>
<organism evidence="3">
    <name type="scientific">Fonticula alba</name>
    <name type="common">Slime mold</name>
    <dbReference type="NCBI Taxonomy" id="691883"/>
    <lineage>
        <taxon>Eukaryota</taxon>
        <taxon>Rotosphaerida</taxon>
        <taxon>Fonticulaceae</taxon>
        <taxon>Fonticula</taxon>
    </lineage>
</organism>
<dbReference type="GO" id="GO:0043161">
    <property type="term" value="P:proteasome-mediated ubiquitin-dependent protein catabolic process"/>
    <property type="evidence" value="ECO:0007669"/>
    <property type="project" value="TreeGrafter"/>
</dbReference>
<dbReference type="GeneID" id="20527192"/>
<dbReference type="InterPro" id="IPR006746">
    <property type="entry name" value="26S_Psome_Rpn12"/>
</dbReference>
<dbReference type="Proteomes" id="UP000030693">
    <property type="component" value="Unassembled WGS sequence"/>
</dbReference>
<dbReference type="InterPro" id="IPR033464">
    <property type="entry name" value="CSN8_PSD8_EIF3K"/>
</dbReference>
<evidence type="ECO:0000313" key="4">
    <source>
        <dbReference type="Proteomes" id="UP000030693"/>
    </source>
</evidence>
<dbReference type="GO" id="GO:0008541">
    <property type="term" value="C:proteasome regulatory particle, lid subcomplex"/>
    <property type="evidence" value="ECO:0007669"/>
    <property type="project" value="TreeGrafter"/>
</dbReference>
<reference evidence="3" key="1">
    <citation type="submission" date="2013-04" db="EMBL/GenBank/DDBJ databases">
        <title>The Genome Sequence of Fonticula alba ATCC 38817.</title>
        <authorList>
            <consortium name="The Broad Institute Genomics Platform"/>
            <person name="Russ C."/>
            <person name="Cuomo C."/>
            <person name="Burger G."/>
            <person name="Gray M.W."/>
            <person name="Holland P.W.H."/>
            <person name="King N."/>
            <person name="Lang F.B.F."/>
            <person name="Roger A.J."/>
            <person name="Ruiz-Trillo I."/>
            <person name="Brown M."/>
            <person name="Walker B."/>
            <person name="Young S."/>
            <person name="Zeng Q."/>
            <person name="Gargeya S."/>
            <person name="Fitzgerald M."/>
            <person name="Haas B."/>
            <person name="Abouelleil A."/>
            <person name="Allen A.W."/>
            <person name="Alvarado L."/>
            <person name="Arachchi H.M."/>
            <person name="Berlin A.M."/>
            <person name="Chapman S.B."/>
            <person name="Gainer-Dewar J."/>
            <person name="Goldberg J."/>
            <person name="Griggs A."/>
            <person name="Gujja S."/>
            <person name="Hansen M."/>
            <person name="Howarth C."/>
            <person name="Imamovic A."/>
            <person name="Ireland A."/>
            <person name="Larimer J."/>
            <person name="McCowan C."/>
            <person name="Murphy C."/>
            <person name="Pearson M."/>
            <person name="Poon T.W."/>
            <person name="Priest M."/>
            <person name="Roberts A."/>
            <person name="Saif S."/>
            <person name="Shea T."/>
            <person name="Sisk P."/>
            <person name="Sykes S."/>
            <person name="Wortman J."/>
            <person name="Nusbaum C."/>
            <person name="Birren B."/>
        </authorList>
    </citation>
    <scope>NUCLEOTIDE SEQUENCE [LARGE SCALE GENOMIC DNA]</scope>
    <source>
        <strain evidence="3">ATCC 38817</strain>
    </source>
</reference>
<dbReference type="OMA" id="MRLLVCH"/>
<dbReference type="PANTHER" id="PTHR12387">
    <property type="entry name" value="26S PROTEASOME NON-ATPASE REGULATORY SUBUNIT 8"/>
    <property type="match status" value="1"/>
</dbReference>
<dbReference type="OrthoDB" id="8775810at2759"/>
<dbReference type="RefSeq" id="XP_009494653.1">
    <property type="nucleotide sequence ID" value="XM_009496378.1"/>
</dbReference>
<proteinExistence type="predicted"/>
<evidence type="ECO:0000256" key="1">
    <source>
        <dbReference type="ARBA" id="ARBA00022942"/>
    </source>
</evidence>
<protein>
    <recommendedName>
        <fullName evidence="2">CSN8/PSMD8/EIF3K domain-containing protein</fullName>
    </recommendedName>
</protein>
<evidence type="ECO:0000259" key="2">
    <source>
        <dbReference type="Pfam" id="PF10075"/>
    </source>
</evidence>
<dbReference type="Pfam" id="PF10075">
    <property type="entry name" value="CSN8_PSD8_EIF3K"/>
    <property type="match status" value="1"/>
</dbReference>
<dbReference type="STRING" id="691883.A0A058ZAT5"/>
<name>A0A058ZAT5_FONAL</name>